<dbReference type="InterPro" id="IPR036890">
    <property type="entry name" value="HATPase_C_sf"/>
</dbReference>
<dbReference type="SUPFAM" id="SSF55874">
    <property type="entry name" value="ATPase domain of HSP90 chaperone/DNA topoisomerase II/histidine kinase"/>
    <property type="match status" value="1"/>
</dbReference>
<comment type="caution">
    <text evidence="18">The sequence shown here is derived from an EMBL/GenBank/DDBJ whole genome shotgun (WGS) entry which is preliminary data.</text>
</comment>
<feature type="domain" description="Histidine kinase" evidence="16">
    <location>
        <begin position="132"/>
        <end position="332"/>
    </location>
</feature>
<accession>A0ABT9LWD2</accession>
<dbReference type="InterPro" id="IPR011712">
    <property type="entry name" value="Sig_transdc_His_kin_sub3_dim/P"/>
</dbReference>
<evidence type="ECO:0000259" key="16">
    <source>
        <dbReference type="PROSITE" id="PS50109"/>
    </source>
</evidence>
<keyword evidence="10" id="KW-0067">ATP-binding</keyword>
<dbReference type="Proteomes" id="UP001229209">
    <property type="component" value="Unassembled WGS sequence"/>
</dbReference>
<keyword evidence="11 15" id="KW-1133">Transmembrane helix</keyword>
<keyword evidence="14" id="KW-0175">Coiled coil</keyword>
<evidence type="ECO:0000256" key="8">
    <source>
        <dbReference type="ARBA" id="ARBA00022741"/>
    </source>
</evidence>
<dbReference type="Pfam" id="PF00672">
    <property type="entry name" value="HAMP"/>
    <property type="match status" value="1"/>
</dbReference>
<evidence type="ECO:0000256" key="6">
    <source>
        <dbReference type="ARBA" id="ARBA00022679"/>
    </source>
</evidence>
<evidence type="ECO:0000256" key="12">
    <source>
        <dbReference type="ARBA" id="ARBA00023012"/>
    </source>
</evidence>
<evidence type="ECO:0000256" key="5">
    <source>
        <dbReference type="ARBA" id="ARBA00022553"/>
    </source>
</evidence>
<evidence type="ECO:0000256" key="1">
    <source>
        <dbReference type="ARBA" id="ARBA00000085"/>
    </source>
</evidence>
<dbReference type="Pfam" id="PF07730">
    <property type="entry name" value="HisKA_3"/>
    <property type="match status" value="1"/>
</dbReference>
<evidence type="ECO:0000256" key="2">
    <source>
        <dbReference type="ARBA" id="ARBA00004651"/>
    </source>
</evidence>
<keyword evidence="12" id="KW-0902">Two-component regulatory system</keyword>
<comment type="subcellular location">
    <subcellularLocation>
        <location evidence="2">Cell membrane</location>
        <topology evidence="2">Multi-pass membrane protein</topology>
    </subcellularLocation>
</comment>
<gene>
    <name evidence="18" type="ORF">J2S04_001535</name>
</gene>
<evidence type="ECO:0000256" key="15">
    <source>
        <dbReference type="SAM" id="Phobius"/>
    </source>
</evidence>
<dbReference type="Gene3D" id="3.30.565.10">
    <property type="entry name" value="Histidine kinase-like ATPase, C-terminal domain"/>
    <property type="match status" value="1"/>
</dbReference>
<organism evidence="18 19">
    <name type="scientific">Alicyclobacillus tolerans</name>
    <dbReference type="NCBI Taxonomy" id="90970"/>
    <lineage>
        <taxon>Bacteria</taxon>
        <taxon>Bacillati</taxon>
        <taxon>Bacillota</taxon>
        <taxon>Bacilli</taxon>
        <taxon>Bacillales</taxon>
        <taxon>Alicyclobacillaceae</taxon>
        <taxon>Alicyclobacillus</taxon>
    </lineage>
</organism>
<keyword evidence="4" id="KW-1003">Cell membrane</keyword>
<dbReference type="EC" id="2.7.13.3" evidence="3"/>
<keyword evidence="9 18" id="KW-0418">Kinase</keyword>
<keyword evidence="5" id="KW-0597">Phosphoprotein</keyword>
<evidence type="ECO:0000256" key="7">
    <source>
        <dbReference type="ARBA" id="ARBA00022692"/>
    </source>
</evidence>
<evidence type="ECO:0000256" key="4">
    <source>
        <dbReference type="ARBA" id="ARBA00022475"/>
    </source>
</evidence>
<dbReference type="PROSITE" id="PS50109">
    <property type="entry name" value="HIS_KIN"/>
    <property type="match status" value="1"/>
</dbReference>
<dbReference type="RefSeq" id="WP_306954218.1">
    <property type="nucleotide sequence ID" value="NZ_JAURUO010000007.1"/>
</dbReference>
<dbReference type="Pfam" id="PF02518">
    <property type="entry name" value="HATPase_c"/>
    <property type="match status" value="1"/>
</dbReference>
<evidence type="ECO:0000256" key="10">
    <source>
        <dbReference type="ARBA" id="ARBA00022840"/>
    </source>
</evidence>
<keyword evidence="13 15" id="KW-0472">Membrane</keyword>
<dbReference type="CDD" id="cd06225">
    <property type="entry name" value="HAMP"/>
    <property type="match status" value="1"/>
</dbReference>
<dbReference type="InterPro" id="IPR003594">
    <property type="entry name" value="HATPase_dom"/>
</dbReference>
<protein>
    <recommendedName>
        <fullName evidence="3">histidine kinase</fullName>
        <ecNumber evidence="3">2.7.13.3</ecNumber>
    </recommendedName>
</protein>
<evidence type="ECO:0000259" key="17">
    <source>
        <dbReference type="PROSITE" id="PS50885"/>
    </source>
</evidence>
<evidence type="ECO:0000256" key="13">
    <source>
        <dbReference type="ARBA" id="ARBA00023136"/>
    </source>
</evidence>
<dbReference type="GO" id="GO:0004673">
    <property type="term" value="F:protein histidine kinase activity"/>
    <property type="evidence" value="ECO:0007669"/>
    <property type="project" value="UniProtKB-EC"/>
</dbReference>
<feature type="domain" description="HAMP" evidence="17">
    <location>
        <begin position="52"/>
        <end position="105"/>
    </location>
</feature>
<evidence type="ECO:0000256" key="11">
    <source>
        <dbReference type="ARBA" id="ARBA00022989"/>
    </source>
</evidence>
<evidence type="ECO:0000256" key="14">
    <source>
        <dbReference type="SAM" id="Coils"/>
    </source>
</evidence>
<evidence type="ECO:0000256" key="3">
    <source>
        <dbReference type="ARBA" id="ARBA00012438"/>
    </source>
</evidence>
<dbReference type="PANTHER" id="PTHR24421:SF37">
    <property type="entry name" value="SENSOR HISTIDINE KINASE NARS"/>
    <property type="match status" value="1"/>
</dbReference>
<keyword evidence="19" id="KW-1185">Reference proteome</keyword>
<dbReference type="CDD" id="cd16917">
    <property type="entry name" value="HATPase_UhpB-NarQ-NarX-like"/>
    <property type="match status" value="1"/>
</dbReference>
<keyword evidence="6 18" id="KW-0808">Transferase</keyword>
<feature type="coiled-coil region" evidence="14">
    <location>
        <begin position="100"/>
        <end position="131"/>
    </location>
</feature>
<evidence type="ECO:0000313" key="18">
    <source>
        <dbReference type="EMBL" id="MDP9728585.1"/>
    </source>
</evidence>
<feature type="transmembrane region" description="Helical" evidence="15">
    <location>
        <begin position="34"/>
        <end position="51"/>
    </location>
</feature>
<evidence type="ECO:0000313" key="19">
    <source>
        <dbReference type="Proteomes" id="UP001229209"/>
    </source>
</evidence>
<proteinExistence type="predicted"/>
<sequence>MRLTTTFVSVSVFTAVLGFTLGDLSEHHADFMSLLFIALIVLSLMLSYLFARGYRIRMGDIEEAAILLSVGRLQHRIQIFNQQDEIDRLAIAFNRMSEILQQQVSQLQTLVAENQQLLKKAELAAADAERQRLARELHDSVSQQLFSLSLLAESALVEAKHDALKSLLQQMADLARQTQRELRSLLLHLRPLPLANQSLEEAAEQFLDSVSKRHHIQVHQSFHVHGSMPEWMEQELFRILQEAVSNALKHADATEIRVQCIEQEAAYTFSISDNGNGLPFLALNPIDESTKISADHYGLLSMQERAERMGGRIDWIEQQPGLTVQVTIPRLPKGDGAYDDKNLDC</sequence>
<dbReference type="Gene3D" id="1.20.5.1930">
    <property type="match status" value="1"/>
</dbReference>
<dbReference type="Gene3D" id="6.10.340.10">
    <property type="match status" value="1"/>
</dbReference>
<reference evidence="18 19" key="1">
    <citation type="submission" date="2023-07" db="EMBL/GenBank/DDBJ databases">
        <title>Genomic Encyclopedia of Type Strains, Phase IV (KMG-IV): sequencing the most valuable type-strain genomes for metagenomic binning, comparative biology and taxonomic classification.</title>
        <authorList>
            <person name="Goeker M."/>
        </authorList>
    </citation>
    <scope>NUCLEOTIDE SEQUENCE [LARGE SCALE GENOMIC DNA]</scope>
    <source>
        <strain evidence="18 19">DSM 25924</strain>
    </source>
</reference>
<dbReference type="InterPro" id="IPR050482">
    <property type="entry name" value="Sensor_HK_TwoCompSys"/>
</dbReference>
<dbReference type="PROSITE" id="PS50885">
    <property type="entry name" value="HAMP"/>
    <property type="match status" value="1"/>
</dbReference>
<keyword evidence="7 15" id="KW-0812">Transmembrane</keyword>
<dbReference type="InterPro" id="IPR005467">
    <property type="entry name" value="His_kinase_dom"/>
</dbReference>
<evidence type="ECO:0000256" key="9">
    <source>
        <dbReference type="ARBA" id="ARBA00022777"/>
    </source>
</evidence>
<keyword evidence="8" id="KW-0547">Nucleotide-binding</keyword>
<name>A0ABT9LWD2_9BACL</name>
<dbReference type="InterPro" id="IPR003660">
    <property type="entry name" value="HAMP_dom"/>
</dbReference>
<dbReference type="EMBL" id="JAURUO010000007">
    <property type="protein sequence ID" value="MDP9728585.1"/>
    <property type="molecule type" value="Genomic_DNA"/>
</dbReference>
<comment type="catalytic activity">
    <reaction evidence="1">
        <text>ATP + protein L-histidine = ADP + protein N-phospho-L-histidine.</text>
        <dbReference type="EC" id="2.7.13.3"/>
    </reaction>
</comment>
<dbReference type="PANTHER" id="PTHR24421">
    <property type="entry name" value="NITRATE/NITRITE SENSOR PROTEIN NARX-RELATED"/>
    <property type="match status" value="1"/>
</dbReference>
<dbReference type="SMART" id="SM00387">
    <property type="entry name" value="HATPase_c"/>
    <property type="match status" value="1"/>
</dbReference>